<name>A0A2S9Y8E5_9BACT</name>
<feature type="binding site" evidence="6">
    <location>
        <begin position="181"/>
        <end position="188"/>
    </location>
    <ligand>
        <name>ATP</name>
        <dbReference type="ChEBI" id="CHEBI:30616"/>
    </ligand>
</feature>
<evidence type="ECO:0000256" key="1">
    <source>
        <dbReference type="ARBA" id="ARBA00022741"/>
    </source>
</evidence>
<evidence type="ECO:0000313" key="10">
    <source>
        <dbReference type="Proteomes" id="UP000238823"/>
    </source>
</evidence>
<dbReference type="Proteomes" id="UP000238823">
    <property type="component" value="Unassembled WGS sequence"/>
</dbReference>
<gene>
    <name evidence="9" type="primary">helD_2</name>
    <name evidence="9" type="ORF">ENSA7_59010</name>
</gene>
<dbReference type="PANTHER" id="PTHR11070">
    <property type="entry name" value="UVRD / RECB / PCRA DNA HELICASE FAMILY MEMBER"/>
    <property type="match status" value="1"/>
</dbReference>
<dbReference type="InterPro" id="IPR027785">
    <property type="entry name" value="UvrD-like_helicase_C"/>
</dbReference>
<dbReference type="InterPro" id="IPR014016">
    <property type="entry name" value="UvrD-like_ATP-bd"/>
</dbReference>
<dbReference type="Pfam" id="PF13538">
    <property type="entry name" value="UvrD_C_2"/>
    <property type="match status" value="1"/>
</dbReference>
<protein>
    <recommendedName>
        <fullName evidence="5">DNA 3'-5' helicase II</fullName>
    </recommendedName>
</protein>
<dbReference type="Pfam" id="PF13245">
    <property type="entry name" value="AAA_19"/>
    <property type="match status" value="1"/>
</dbReference>
<dbReference type="EMBL" id="PVNL01000117">
    <property type="protein sequence ID" value="PRQ01296.1"/>
    <property type="molecule type" value="Genomic_DNA"/>
</dbReference>
<dbReference type="GO" id="GO:0043138">
    <property type="term" value="F:3'-5' DNA helicase activity"/>
    <property type="evidence" value="ECO:0007669"/>
    <property type="project" value="TreeGrafter"/>
</dbReference>
<evidence type="ECO:0000256" key="4">
    <source>
        <dbReference type="ARBA" id="ARBA00022840"/>
    </source>
</evidence>
<organism evidence="9 10">
    <name type="scientific">Enhygromyxa salina</name>
    <dbReference type="NCBI Taxonomy" id="215803"/>
    <lineage>
        <taxon>Bacteria</taxon>
        <taxon>Pseudomonadati</taxon>
        <taxon>Myxococcota</taxon>
        <taxon>Polyangia</taxon>
        <taxon>Nannocystales</taxon>
        <taxon>Nannocystaceae</taxon>
        <taxon>Enhygromyxa</taxon>
    </lineage>
</organism>
<dbReference type="GO" id="GO:0016787">
    <property type="term" value="F:hydrolase activity"/>
    <property type="evidence" value="ECO:0007669"/>
    <property type="project" value="UniProtKB-UniRule"/>
</dbReference>
<comment type="caution">
    <text evidence="9">The sequence shown here is derived from an EMBL/GenBank/DDBJ whole genome shotgun (WGS) entry which is preliminary data.</text>
</comment>
<dbReference type="Gene3D" id="3.40.50.300">
    <property type="entry name" value="P-loop containing nucleotide triphosphate hydrolases"/>
    <property type="match status" value="2"/>
</dbReference>
<keyword evidence="1 6" id="KW-0547">Nucleotide-binding</keyword>
<dbReference type="RefSeq" id="WP_106092750.1">
    <property type="nucleotide sequence ID" value="NZ_PVNL01000117.1"/>
</dbReference>
<dbReference type="GO" id="GO:0003677">
    <property type="term" value="F:DNA binding"/>
    <property type="evidence" value="ECO:0007669"/>
    <property type="project" value="InterPro"/>
</dbReference>
<dbReference type="InterPro" id="IPR027417">
    <property type="entry name" value="P-loop_NTPase"/>
</dbReference>
<feature type="domain" description="UvrD-like helicase ATP-binding" evidence="8">
    <location>
        <begin position="160"/>
        <end position="485"/>
    </location>
</feature>
<reference evidence="9 10" key="1">
    <citation type="submission" date="2018-03" db="EMBL/GenBank/DDBJ databases">
        <title>Draft Genome Sequences of the Obligatory Marine Myxobacteria Enhygromyxa salina SWB007.</title>
        <authorList>
            <person name="Poehlein A."/>
            <person name="Moghaddam J.A."/>
            <person name="Harms H."/>
            <person name="Alanjari M."/>
            <person name="Koenig G.M."/>
            <person name="Daniel R."/>
            <person name="Schaeberle T.F."/>
        </authorList>
    </citation>
    <scope>NUCLEOTIDE SEQUENCE [LARGE SCALE GENOMIC DNA]</scope>
    <source>
        <strain evidence="9 10">SWB007</strain>
    </source>
</reference>
<evidence type="ECO:0000256" key="3">
    <source>
        <dbReference type="ARBA" id="ARBA00022806"/>
    </source>
</evidence>
<evidence type="ECO:0000256" key="6">
    <source>
        <dbReference type="PROSITE-ProRule" id="PRU00560"/>
    </source>
</evidence>
<feature type="region of interest" description="Disordered" evidence="7">
    <location>
        <begin position="129"/>
        <end position="154"/>
    </location>
</feature>
<evidence type="ECO:0000256" key="2">
    <source>
        <dbReference type="ARBA" id="ARBA00022801"/>
    </source>
</evidence>
<dbReference type="OrthoDB" id="7211215at2"/>
<dbReference type="PROSITE" id="PS51198">
    <property type="entry name" value="UVRD_HELICASE_ATP_BIND"/>
    <property type="match status" value="1"/>
</dbReference>
<dbReference type="InterPro" id="IPR000212">
    <property type="entry name" value="DNA_helicase_UvrD/REP"/>
</dbReference>
<dbReference type="PANTHER" id="PTHR11070:SF2">
    <property type="entry name" value="ATP-DEPENDENT DNA HELICASE SRS2"/>
    <property type="match status" value="1"/>
</dbReference>
<accession>A0A2S9Y8E5</accession>
<evidence type="ECO:0000256" key="7">
    <source>
        <dbReference type="SAM" id="MobiDB-lite"/>
    </source>
</evidence>
<dbReference type="SUPFAM" id="SSF52540">
    <property type="entry name" value="P-loop containing nucleoside triphosphate hydrolases"/>
    <property type="match status" value="1"/>
</dbReference>
<evidence type="ECO:0000256" key="5">
    <source>
        <dbReference type="ARBA" id="ARBA00034923"/>
    </source>
</evidence>
<sequence length="646" mass="70500">MNGKPAKVEVDRGERIQALCAAIWEQRASARCLGYLRVQTSGRTRELILGTQSLVTGGFALLDWEQAPLAEVFLADDVGDDYEVELDSERSVEGTVLARALLRTEDGRVTEVDDGVRCLRRASTGWVVGPTRQRSPISPRPTRAGQPGSGTTPSSIIEVELDATQRRAVELGPERSLLILGEAGFGKTTVALHRVAHLHRQARAAGRSFAALILVPTPGLRRLVVSLLDRLGVDDAEVRTFFRWIAEQGRAVFPDLPERDSQAAPLAVSRVKRHPAVREVLPEIVRGTAAMREVERGYRDHETINTAEQLLHLFGDRALLERVAELAGGAITPRMLRAVLDHTKVLFSPTSEHQLAHVDADRLRTIDGQSIDAGTPMQDAETIDVEDFAVLFELLRLRTGGDVTAAAGLSRYDHIVVDEAQEFAPIELAVIGRARADGGSITLAGDEHQQVDETIAFTSWPEMLSELGVGEDAEQITLAMSYRCPPAVEAFARTLFEPRPVDPDPAADDPALVFTHAAHELELVSLLIRALVDLRHHDQPASVAVVCRFAASARRMHTLLAKALSCRLVVDGDFRFGPGISVTCVDEIKGLEFDYVVLPDVSASNYPDTPEARRALYVAATRASARLWLLHHGRGSRLLPAAPLSP</sequence>
<keyword evidence="2 6" id="KW-0378">Hydrolase</keyword>
<keyword evidence="3 6" id="KW-0347">Helicase</keyword>
<keyword evidence="4 6" id="KW-0067">ATP-binding</keyword>
<dbReference type="AlphaFoldDB" id="A0A2S9Y8E5"/>
<evidence type="ECO:0000313" key="9">
    <source>
        <dbReference type="EMBL" id="PRQ01296.1"/>
    </source>
</evidence>
<proteinExistence type="predicted"/>
<dbReference type="GO" id="GO:0000725">
    <property type="term" value="P:recombinational repair"/>
    <property type="evidence" value="ECO:0007669"/>
    <property type="project" value="TreeGrafter"/>
</dbReference>
<dbReference type="GO" id="GO:0005524">
    <property type="term" value="F:ATP binding"/>
    <property type="evidence" value="ECO:0007669"/>
    <property type="project" value="UniProtKB-UniRule"/>
</dbReference>
<evidence type="ECO:0000259" key="8">
    <source>
        <dbReference type="PROSITE" id="PS51198"/>
    </source>
</evidence>